<dbReference type="OrthoDB" id="4735278at2759"/>
<dbReference type="OMA" id="WIKICER"/>
<feature type="repeat" description="ANK" evidence="4">
    <location>
        <begin position="221"/>
        <end position="257"/>
    </location>
</feature>
<feature type="repeat" description="ANK" evidence="4">
    <location>
        <begin position="370"/>
        <end position="404"/>
    </location>
</feature>
<dbReference type="Pfam" id="PF20266">
    <property type="entry name" value="Mab-21_C"/>
    <property type="match status" value="1"/>
</dbReference>
<evidence type="ECO:0000313" key="8">
    <source>
        <dbReference type="Proteomes" id="UP000005408"/>
    </source>
</evidence>
<dbReference type="InterPro" id="IPR036770">
    <property type="entry name" value="Ankyrin_rpt-contain_sf"/>
</dbReference>
<evidence type="ECO:0000256" key="3">
    <source>
        <dbReference type="ARBA" id="ARBA00023043"/>
    </source>
</evidence>
<organism evidence="7 8">
    <name type="scientific">Magallana gigas</name>
    <name type="common">Pacific oyster</name>
    <name type="synonym">Crassostrea gigas</name>
    <dbReference type="NCBI Taxonomy" id="29159"/>
    <lineage>
        <taxon>Eukaryota</taxon>
        <taxon>Metazoa</taxon>
        <taxon>Spiralia</taxon>
        <taxon>Lophotrochozoa</taxon>
        <taxon>Mollusca</taxon>
        <taxon>Bivalvia</taxon>
        <taxon>Autobranchia</taxon>
        <taxon>Pteriomorphia</taxon>
        <taxon>Ostreida</taxon>
        <taxon>Ostreoidea</taxon>
        <taxon>Ostreidae</taxon>
        <taxon>Magallana</taxon>
    </lineage>
</organism>
<dbReference type="Gene3D" id="3.30.460.90">
    <property type="match status" value="1"/>
</dbReference>
<dbReference type="InterPro" id="IPR024810">
    <property type="entry name" value="MAB21L/cGLR"/>
</dbReference>
<dbReference type="InterPro" id="IPR002110">
    <property type="entry name" value="Ankyrin_rpt"/>
</dbReference>
<dbReference type="InterPro" id="IPR046906">
    <property type="entry name" value="Mab-21_HhH/H2TH-like"/>
</dbReference>
<dbReference type="EnsemblMetazoa" id="G1267.12">
    <property type="protein sequence ID" value="G1267.12:cds"/>
    <property type="gene ID" value="G1267"/>
</dbReference>
<dbReference type="EnsemblMetazoa" id="G1267.9">
    <property type="protein sequence ID" value="G1267.9:cds"/>
    <property type="gene ID" value="G1267"/>
</dbReference>
<sequence length="910" mass="104469">MEDFKNNFKEAISTGDTKEIMHLIQSLRDVRDDMSQGDKTRVLGQGLYDVIISPNRTVDLVRQLTEAGADVNHTDCFKQTVLLQALGERKSSSEITTEIVHFLIQNGAEINHKNINGQTDFLHLFSKGVLPNLVLVQLIDRVLNVLEKDLLTGGSFLHLVSKCQEKDRCSLMKKLLERGVPVNSRDNNGDTPLHIMAGVGDAESMRYLIESGADIYVKNRLGESIFHYIAENAHLEGVQKIMDMLIEKGLDINGKDDSGETVIHHAVISKHTTVETLEELLKRNVVVNNKDARGKNEIFCAVEQVDMEYSQTELDRRAEVITYLVKAGVSVNERSTDGISPLHMATLTNELDILVALLDCGADVMQRTKTGATALHWATRHYNMLHVTIHFYLDGNHDLNAVDDYGSTALHWAVWFKKKFAAQTLLQVGCDYTIKDKSGNTPEMFAEMLNFSHFSWLIDGERFKDLDCLELQYPNLECSGADPLIACPHLRYMRKENEILHHEMYLDHLNLHKTSIQTCWQKALTLTDMGLFYPLQDNHWIPELFHRLFSLLAERLGAKNPQCSCHLKLAGSMHEGTKVKIPNEFDYLFILSHLSKSFEPVENEKYPENFVMVKLISEEEKITYAKYITEDGFLDSQLFLLDFYKTANEELFLILKEQESFNHVALLQSLKEIWCSISSFRFLVFGHEAKMFETSVDIVPALEFDKWLPKNFQKLDEVFCENISQSNFSAIMKTPDRFHVKEFTLFYRISYAYLEQSIVKSIPYPIKKGYILLKILIESGYFPQIVDHDNGRAVKRYVTTYHLKTCLLHEWYSCYKTSPGPEIKEEQNKDQTTREWAERILKRYKLSIEKKFLPSFFNPSKNLFGIETMNDAMQEPEKFAQLAGLLEHILKVAICEKGSDVIYSREAPSE</sequence>
<dbReference type="EnsemblMetazoa" id="G1267.8">
    <property type="protein sequence ID" value="G1267.8:cds"/>
    <property type="gene ID" value="G1267"/>
</dbReference>
<evidence type="ECO:0000313" key="7">
    <source>
        <dbReference type="EnsemblMetazoa" id="G1267.8:cds"/>
    </source>
</evidence>
<protein>
    <submittedName>
        <fullName evidence="7">Uncharacterized protein</fullName>
    </submittedName>
</protein>
<dbReference type="AlphaFoldDB" id="A0A8W8I637"/>
<dbReference type="Pfam" id="PF12796">
    <property type="entry name" value="Ank_2"/>
    <property type="match status" value="2"/>
</dbReference>
<evidence type="ECO:0000256" key="4">
    <source>
        <dbReference type="PROSITE-ProRule" id="PRU00023"/>
    </source>
</evidence>
<proteinExistence type="inferred from homology"/>
<dbReference type="SUPFAM" id="SSF48403">
    <property type="entry name" value="Ankyrin repeat"/>
    <property type="match status" value="1"/>
</dbReference>
<dbReference type="Proteomes" id="UP000005408">
    <property type="component" value="Unassembled WGS sequence"/>
</dbReference>
<feature type="domain" description="Mab-21-like nucleotidyltransferase" evidence="5">
    <location>
        <begin position="574"/>
        <end position="760"/>
    </location>
</feature>
<evidence type="ECO:0000259" key="6">
    <source>
        <dbReference type="Pfam" id="PF20266"/>
    </source>
</evidence>
<feature type="domain" description="Mab-21-like HhH/H2TH-like" evidence="6">
    <location>
        <begin position="773"/>
        <end position="866"/>
    </location>
</feature>
<dbReference type="PANTHER" id="PTHR24126:SF14">
    <property type="entry name" value="ANK_REP_REGION DOMAIN-CONTAINING PROTEIN"/>
    <property type="match status" value="1"/>
</dbReference>
<feature type="repeat" description="ANK" evidence="4">
    <location>
        <begin position="337"/>
        <end position="369"/>
    </location>
</feature>
<evidence type="ECO:0000259" key="5">
    <source>
        <dbReference type="Pfam" id="PF03281"/>
    </source>
</evidence>
<dbReference type="SMART" id="SM01265">
    <property type="entry name" value="Mab-21"/>
    <property type="match status" value="1"/>
</dbReference>
<dbReference type="PROSITE" id="PS50297">
    <property type="entry name" value="ANK_REP_REGION"/>
    <property type="match status" value="3"/>
</dbReference>
<name>A0A8W8I637_MAGGI</name>
<dbReference type="Pfam" id="PF03281">
    <property type="entry name" value="Mab-21"/>
    <property type="match status" value="1"/>
</dbReference>
<feature type="repeat" description="ANK" evidence="4">
    <location>
        <begin position="405"/>
        <end position="437"/>
    </location>
</feature>
<dbReference type="PROSITE" id="PS50088">
    <property type="entry name" value="ANK_REPEAT"/>
    <property type="match status" value="6"/>
</dbReference>
<dbReference type="EnsemblMetazoa" id="G1267.10">
    <property type="protein sequence ID" value="G1267.10:cds"/>
    <property type="gene ID" value="G1267"/>
</dbReference>
<dbReference type="SMART" id="SM00248">
    <property type="entry name" value="ANK"/>
    <property type="match status" value="10"/>
</dbReference>
<keyword evidence="2" id="KW-0677">Repeat</keyword>
<reference evidence="7" key="1">
    <citation type="submission" date="2022-08" db="UniProtKB">
        <authorList>
            <consortium name="EnsemblMetazoa"/>
        </authorList>
    </citation>
    <scope>IDENTIFICATION</scope>
    <source>
        <strain evidence="7">05x7-T-G4-1.051#20</strain>
    </source>
</reference>
<feature type="repeat" description="ANK" evidence="4">
    <location>
        <begin position="188"/>
        <end position="220"/>
    </location>
</feature>
<dbReference type="Gene3D" id="1.10.1410.40">
    <property type="match status" value="1"/>
</dbReference>
<keyword evidence="3 4" id="KW-0040">ANK repeat</keyword>
<accession>A0A8W8I637</accession>
<feature type="repeat" description="ANK" evidence="4">
    <location>
        <begin position="152"/>
        <end position="187"/>
    </location>
</feature>
<comment type="similarity">
    <text evidence="1">Belongs to the mab-21 family.</text>
</comment>
<evidence type="ECO:0000256" key="1">
    <source>
        <dbReference type="ARBA" id="ARBA00008307"/>
    </source>
</evidence>
<keyword evidence="8" id="KW-1185">Reference proteome</keyword>
<dbReference type="InterPro" id="IPR046903">
    <property type="entry name" value="Mab-21-like_nuc_Trfase"/>
</dbReference>
<evidence type="ECO:0000256" key="2">
    <source>
        <dbReference type="ARBA" id="ARBA00022737"/>
    </source>
</evidence>
<dbReference type="Gene3D" id="1.25.40.20">
    <property type="entry name" value="Ankyrin repeat-containing domain"/>
    <property type="match status" value="5"/>
</dbReference>
<dbReference type="PANTHER" id="PTHR24126">
    <property type="entry name" value="ANKYRIN REPEAT, PH AND SEC7 DOMAIN CONTAINING PROTEIN SECG-RELATED"/>
    <property type="match status" value="1"/>
</dbReference>